<evidence type="ECO:0008006" key="8">
    <source>
        <dbReference type="Google" id="ProtNLM"/>
    </source>
</evidence>
<dbReference type="PANTHER" id="PTHR31442">
    <property type="entry name" value="HOMEODOMAIN-LIKE SUPERFAMILY PROTEIN-RELATED"/>
    <property type="match status" value="1"/>
</dbReference>
<reference evidence="6 7" key="1">
    <citation type="submission" date="2022-03" db="EMBL/GenBank/DDBJ databases">
        <authorList>
            <person name="Macdonald S."/>
            <person name="Ahmed S."/>
            <person name="Newling K."/>
        </authorList>
    </citation>
    <scope>NUCLEOTIDE SEQUENCE [LARGE SCALE GENOMIC DNA]</scope>
</reference>
<evidence type="ECO:0000256" key="4">
    <source>
        <dbReference type="ARBA" id="ARBA00023242"/>
    </source>
</evidence>
<keyword evidence="7" id="KW-1185">Reference proteome</keyword>
<dbReference type="PANTHER" id="PTHR31442:SF29">
    <property type="entry name" value="HOMEODOMAIN-LIKE SUPERFAMILY PROTEIN"/>
    <property type="match status" value="1"/>
</dbReference>
<protein>
    <recommendedName>
        <fullName evidence="8">HTH myb-type domain-containing protein</fullName>
    </recommendedName>
</protein>
<keyword evidence="4" id="KW-0539">Nucleus</keyword>
<proteinExistence type="predicted"/>
<dbReference type="InterPro" id="IPR009057">
    <property type="entry name" value="Homeodomain-like_sf"/>
</dbReference>
<feature type="compositionally biased region" description="Low complexity" evidence="5">
    <location>
        <begin position="19"/>
        <end position="40"/>
    </location>
</feature>
<evidence type="ECO:0000313" key="7">
    <source>
        <dbReference type="Proteomes" id="UP001642260"/>
    </source>
</evidence>
<keyword evidence="3" id="KW-0804">Transcription</keyword>
<dbReference type="SUPFAM" id="SSF46689">
    <property type="entry name" value="Homeodomain-like"/>
    <property type="match status" value="1"/>
</dbReference>
<dbReference type="Gene3D" id="1.10.10.60">
    <property type="entry name" value="Homeodomain-like"/>
    <property type="match status" value="1"/>
</dbReference>
<dbReference type="NCBIfam" id="TIGR01557">
    <property type="entry name" value="myb_SHAQKYF"/>
    <property type="match status" value="1"/>
</dbReference>
<dbReference type="FunFam" id="1.10.10.60:FF:000007">
    <property type="entry name" value="Two-component response regulator"/>
    <property type="match status" value="1"/>
</dbReference>
<evidence type="ECO:0000256" key="3">
    <source>
        <dbReference type="ARBA" id="ARBA00023163"/>
    </source>
</evidence>
<evidence type="ECO:0000313" key="6">
    <source>
        <dbReference type="EMBL" id="CAH8391287.1"/>
    </source>
</evidence>
<dbReference type="AlphaFoldDB" id="A0ABC8M866"/>
<dbReference type="Proteomes" id="UP001642260">
    <property type="component" value="Unassembled WGS sequence"/>
</dbReference>
<comment type="caution">
    <text evidence="6">The sequence shown here is derived from an EMBL/GenBank/DDBJ whole genome shotgun (WGS) entry which is preliminary data.</text>
</comment>
<keyword evidence="2" id="KW-0805">Transcription regulation</keyword>
<gene>
    <name evidence="6" type="ORF">ERUC_LOCUS43770</name>
</gene>
<sequence>MGEEDSNWLAKLEEELLPPEELTPSSQSPQPAPTQANSSPDIAGDEPARPRPRPRFVWTPQRHKHFVDTVEHLGIDRAVPRTIVEHMNIEGLTRAIVASHLQKYRLNLKRKQSETERGRGYVGGSGYLIRPSTLHLYSQVANYAGGFGTRSLDGFDTVSSSSRSLNNYYRSGYYNKGL</sequence>
<dbReference type="InterPro" id="IPR044841">
    <property type="entry name" value="LUX/BOA-like"/>
</dbReference>
<feature type="region of interest" description="Disordered" evidence="5">
    <location>
        <begin position="1"/>
        <end position="56"/>
    </location>
</feature>
<evidence type="ECO:0000256" key="5">
    <source>
        <dbReference type="SAM" id="MobiDB-lite"/>
    </source>
</evidence>
<evidence type="ECO:0000256" key="2">
    <source>
        <dbReference type="ARBA" id="ARBA00023015"/>
    </source>
</evidence>
<dbReference type="InterPro" id="IPR006447">
    <property type="entry name" value="Myb_dom_plants"/>
</dbReference>
<name>A0ABC8M866_ERUVS</name>
<organism evidence="6 7">
    <name type="scientific">Eruca vesicaria subsp. sativa</name>
    <name type="common">Garden rocket</name>
    <name type="synonym">Eruca sativa</name>
    <dbReference type="NCBI Taxonomy" id="29727"/>
    <lineage>
        <taxon>Eukaryota</taxon>
        <taxon>Viridiplantae</taxon>
        <taxon>Streptophyta</taxon>
        <taxon>Embryophyta</taxon>
        <taxon>Tracheophyta</taxon>
        <taxon>Spermatophyta</taxon>
        <taxon>Magnoliopsida</taxon>
        <taxon>eudicotyledons</taxon>
        <taxon>Gunneridae</taxon>
        <taxon>Pentapetalae</taxon>
        <taxon>rosids</taxon>
        <taxon>malvids</taxon>
        <taxon>Brassicales</taxon>
        <taxon>Brassicaceae</taxon>
        <taxon>Brassiceae</taxon>
        <taxon>Eruca</taxon>
    </lineage>
</organism>
<dbReference type="EMBL" id="CAKOAT010940709">
    <property type="protein sequence ID" value="CAH8391287.1"/>
    <property type="molecule type" value="Genomic_DNA"/>
</dbReference>
<evidence type="ECO:0000256" key="1">
    <source>
        <dbReference type="ARBA" id="ARBA00004123"/>
    </source>
</evidence>
<dbReference type="GO" id="GO:0005634">
    <property type="term" value="C:nucleus"/>
    <property type="evidence" value="ECO:0007669"/>
    <property type="project" value="UniProtKB-SubCell"/>
</dbReference>
<accession>A0ABC8M866</accession>
<comment type="subcellular location">
    <subcellularLocation>
        <location evidence="1">Nucleus</location>
    </subcellularLocation>
</comment>